<proteinExistence type="predicted"/>
<evidence type="ECO:0000313" key="3">
    <source>
        <dbReference type="Proteomes" id="UP000031802"/>
    </source>
</evidence>
<accession>A0A0B8T2V8</accession>
<evidence type="ECO:0000313" key="2">
    <source>
        <dbReference type="EMBL" id="KGE13258.1"/>
    </source>
</evidence>
<feature type="region of interest" description="Disordered" evidence="1">
    <location>
        <begin position="1"/>
        <end position="97"/>
    </location>
</feature>
<organism evidence="2 3">
    <name type="scientific">Sphingobacterium deserti</name>
    <dbReference type="NCBI Taxonomy" id="1229276"/>
    <lineage>
        <taxon>Bacteria</taxon>
        <taxon>Pseudomonadati</taxon>
        <taxon>Bacteroidota</taxon>
        <taxon>Sphingobacteriia</taxon>
        <taxon>Sphingobacteriales</taxon>
        <taxon>Sphingobacteriaceae</taxon>
        <taxon>Sphingobacterium</taxon>
    </lineage>
</organism>
<dbReference type="PATRIC" id="fig|1229276.3.peg.2881"/>
<name>A0A0B8T2V8_9SPHI</name>
<reference evidence="2 3" key="2">
    <citation type="journal article" date="2015" name="PLoS ONE">
        <title>Whole-Genome Optical Mapping and Finished Genome Sequence of Sphingobacterium deserti sp. nov., a New Species Isolated from the Western Desert of China.</title>
        <authorList>
            <person name="Teng C."/>
            <person name="Zhou Z."/>
            <person name="Molnar I."/>
            <person name="Li X."/>
            <person name="Tang R."/>
            <person name="Chen M."/>
            <person name="Wang L."/>
            <person name="Su S."/>
            <person name="Zhang W."/>
            <person name="Lin M."/>
        </authorList>
    </citation>
    <scope>NUCLEOTIDE SEQUENCE [LARGE SCALE GENOMIC DNA]</scope>
    <source>
        <strain evidence="3">ACCC05744</strain>
    </source>
</reference>
<dbReference type="Proteomes" id="UP000031802">
    <property type="component" value="Unassembled WGS sequence"/>
</dbReference>
<reference evidence="3" key="1">
    <citation type="submission" date="2014-04" db="EMBL/GenBank/DDBJ databases">
        <title>Whole-Genome optical mapping and complete genome sequence of Sphingobacterium deserti sp. nov., a new spaces isolated from desert in the west of China.</title>
        <authorList>
            <person name="Teng C."/>
            <person name="Zhou Z."/>
            <person name="Li X."/>
            <person name="Chen M."/>
            <person name="Lin M."/>
            <person name="Wang L."/>
            <person name="Su S."/>
            <person name="Zhang C."/>
            <person name="Zhang W."/>
        </authorList>
    </citation>
    <scope>NUCLEOTIDE SEQUENCE [LARGE SCALE GENOMIC DNA]</scope>
    <source>
        <strain evidence="3">ACCC05744</strain>
    </source>
</reference>
<sequence length="143" mass="16379">MRCTSVLSVHEKIGGHMIPESNKRNEEDEDAVARPSDDLIYDSEKESYEYDVAGEDPDYEHPADYPTLSEGAEDDDSTYDEANPFVGDEYAEKGELKEENLDDSNMHIVGEEELKVNPYDEKIAENMEDYRDDLDEEGYPKKN</sequence>
<feature type="compositionally biased region" description="Basic and acidic residues" evidence="1">
    <location>
        <begin position="21"/>
        <end position="48"/>
    </location>
</feature>
<dbReference type="eggNOG" id="ENOG50348XY">
    <property type="taxonomic scope" value="Bacteria"/>
</dbReference>
<dbReference type="EMBL" id="JJMU01000053">
    <property type="protein sequence ID" value="KGE13258.1"/>
    <property type="molecule type" value="Genomic_DNA"/>
</dbReference>
<dbReference type="AlphaFoldDB" id="A0A0B8T2V8"/>
<evidence type="ECO:0000256" key="1">
    <source>
        <dbReference type="SAM" id="MobiDB-lite"/>
    </source>
</evidence>
<protein>
    <submittedName>
        <fullName evidence="2">Uncharacterized protein</fullName>
    </submittedName>
</protein>
<keyword evidence="3" id="KW-1185">Reference proteome</keyword>
<gene>
    <name evidence="2" type="ORF">DI53_2789</name>
</gene>
<comment type="caution">
    <text evidence="2">The sequence shown here is derived from an EMBL/GenBank/DDBJ whole genome shotgun (WGS) entry which is preliminary data.</text>
</comment>